<evidence type="ECO:0000256" key="1">
    <source>
        <dbReference type="SAM" id="MobiDB-lite"/>
    </source>
</evidence>
<reference evidence="2" key="1">
    <citation type="submission" date="2022-08" db="UniProtKB">
        <authorList>
            <consortium name="EnsemblMetazoa"/>
        </authorList>
    </citation>
    <scope>IDENTIFICATION</scope>
</reference>
<feature type="region of interest" description="Disordered" evidence="1">
    <location>
        <begin position="157"/>
        <end position="189"/>
    </location>
</feature>
<accession>A0A8W7P1G6</accession>
<feature type="region of interest" description="Disordered" evidence="1">
    <location>
        <begin position="1"/>
        <end position="32"/>
    </location>
</feature>
<sequence>MRLRLQSLRSAGISSNQQAARSGGPKHSVPVPLPAASAVGSILRTSPISSASSPIGPSAPRLGLNAKYRSMRRADGGALFPERQHAVVHLRHGTVLKAERIVQGVGQRQRWMGVGGAREQFLQQHDCFQLPERIVTGSHGADPGTLFRPFELHQPVGRYQPPQLLHPTGRRQPGAGKRGQTEGEGDGAASHHLAALVLAAIDQAREGEATAGSGGQHQQRQPYRRPERCHRQHRPNHRPDGRNVAERVGHTLDPVPFDRQHRVGCTGLHGIAQAAILRHPQHAGGQRVRRNKLRKPVVLAVGQIDRDELELERRHAEHDLFQLLVQLPVGQQVRPPHVLHRLPARRARLQLAERERQQIGRVRWAFELVEFLSGRGIV</sequence>
<dbReference type="EnsemblMetazoa" id="ACOM023615-RA">
    <property type="protein sequence ID" value="ACOM023615-PA.1"/>
    <property type="gene ID" value="ACOM023615"/>
</dbReference>
<feature type="compositionally biased region" description="Polar residues" evidence="1">
    <location>
        <begin position="7"/>
        <end position="20"/>
    </location>
</feature>
<evidence type="ECO:0000313" key="2">
    <source>
        <dbReference type="EnsemblMetazoa" id="ACOM023615-PA.1"/>
    </source>
</evidence>
<feature type="region of interest" description="Disordered" evidence="1">
    <location>
        <begin position="207"/>
        <end position="245"/>
    </location>
</feature>
<proteinExistence type="predicted"/>
<dbReference type="Proteomes" id="UP000075882">
    <property type="component" value="Unassembled WGS sequence"/>
</dbReference>
<name>A0A8W7P1G6_ANOCL</name>
<dbReference type="AlphaFoldDB" id="A0A8W7P1G6"/>
<feature type="compositionally biased region" description="Basic residues" evidence="1">
    <location>
        <begin position="227"/>
        <end position="236"/>
    </location>
</feature>
<protein>
    <submittedName>
        <fullName evidence="2">Uncharacterized protein</fullName>
    </submittedName>
</protein>
<organism evidence="2">
    <name type="scientific">Anopheles coluzzii</name>
    <name type="common">African malaria mosquito</name>
    <dbReference type="NCBI Taxonomy" id="1518534"/>
    <lineage>
        <taxon>Eukaryota</taxon>
        <taxon>Metazoa</taxon>
        <taxon>Ecdysozoa</taxon>
        <taxon>Arthropoda</taxon>
        <taxon>Hexapoda</taxon>
        <taxon>Insecta</taxon>
        <taxon>Pterygota</taxon>
        <taxon>Neoptera</taxon>
        <taxon>Endopterygota</taxon>
        <taxon>Diptera</taxon>
        <taxon>Nematocera</taxon>
        <taxon>Culicoidea</taxon>
        <taxon>Culicidae</taxon>
        <taxon>Anophelinae</taxon>
        <taxon>Anopheles</taxon>
    </lineage>
</organism>